<organism evidence="2 3">
    <name type="scientific">Penicilliopsis zonata CBS 506.65</name>
    <dbReference type="NCBI Taxonomy" id="1073090"/>
    <lineage>
        <taxon>Eukaryota</taxon>
        <taxon>Fungi</taxon>
        <taxon>Dikarya</taxon>
        <taxon>Ascomycota</taxon>
        <taxon>Pezizomycotina</taxon>
        <taxon>Eurotiomycetes</taxon>
        <taxon>Eurotiomycetidae</taxon>
        <taxon>Eurotiales</taxon>
        <taxon>Aspergillaceae</taxon>
        <taxon>Penicilliopsis</taxon>
    </lineage>
</organism>
<evidence type="ECO:0000313" key="3">
    <source>
        <dbReference type="Proteomes" id="UP000184188"/>
    </source>
</evidence>
<dbReference type="VEuPathDB" id="FungiDB:ASPZODRAFT_15705"/>
<proteinExistence type="predicted"/>
<dbReference type="STRING" id="1073090.A0A1L9SIH9"/>
<sequence length="335" mass="37912">MNMQYPTNMIRRRALYDFHDTGSPWNEDTTLSLPAEDHIRAYYIASVALNILTLLALLGFLVWGCLIRQVRRGSVSLPLMALQFSIGSFIIYEFLTALFLLFTIIGVTVKQSFVIMFMIGHVFYATGLVLLFYIFYELIQRYLERIAAGGKTFVPVAIVHWTIVSLLGILSVVECVAYIVRLVESIDSKSYSLLARNWTKLYGTQNVICWLMALEILIWVCFVTAKSGAHRFSARTGAIFLTAGAIFFFILNFSSAVVAIRYYLEEKYVAPIYMNVVNSTIAFVSVVCAYTGILSCCTQCQKIGAEYLSSSQQYARPLVPYHLQQYDDRDDSADD</sequence>
<reference evidence="3" key="1">
    <citation type="journal article" date="2017" name="Genome Biol.">
        <title>Comparative genomics reveals high biological diversity and specific adaptations in the industrially and medically important fungal genus Aspergillus.</title>
        <authorList>
            <person name="de Vries R.P."/>
            <person name="Riley R."/>
            <person name="Wiebenga A."/>
            <person name="Aguilar-Osorio G."/>
            <person name="Amillis S."/>
            <person name="Uchima C.A."/>
            <person name="Anderluh G."/>
            <person name="Asadollahi M."/>
            <person name="Askin M."/>
            <person name="Barry K."/>
            <person name="Battaglia E."/>
            <person name="Bayram O."/>
            <person name="Benocci T."/>
            <person name="Braus-Stromeyer S.A."/>
            <person name="Caldana C."/>
            <person name="Canovas D."/>
            <person name="Cerqueira G.C."/>
            <person name="Chen F."/>
            <person name="Chen W."/>
            <person name="Choi C."/>
            <person name="Clum A."/>
            <person name="Dos Santos R.A."/>
            <person name="Damasio A.R."/>
            <person name="Diallinas G."/>
            <person name="Emri T."/>
            <person name="Fekete E."/>
            <person name="Flipphi M."/>
            <person name="Freyberg S."/>
            <person name="Gallo A."/>
            <person name="Gournas C."/>
            <person name="Habgood R."/>
            <person name="Hainaut M."/>
            <person name="Harispe M.L."/>
            <person name="Henrissat B."/>
            <person name="Hilden K.S."/>
            <person name="Hope R."/>
            <person name="Hossain A."/>
            <person name="Karabika E."/>
            <person name="Karaffa L."/>
            <person name="Karanyi Z."/>
            <person name="Krasevec N."/>
            <person name="Kuo A."/>
            <person name="Kusch H."/>
            <person name="LaButti K."/>
            <person name="Lagendijk E.L."/>
            <person name="Lapidus A."/>
            <person name="Levasseur A."/>
            <person name="Lindquist E."/>
            <person name="Lipzen A."/>
            <person name="Logrieco A.F."/>
            <person name="MacCabe A."/>
            <person name="Maekelae M.R."/>
            <person name="Malavazi I."/>
            <person name="Melin P."/>
            <person name="Meyer V."/>
            <person name="Mielnichuk N."/>
            <person name="Miskei M."/>
            <person name="Molnar A.P."/>
            <person name="Mule G."/>
            <person name="Ngan C.Y."/>
            <person name="Orejas M."/>
            <person name="Orosz E."/>
            <person name="Ouedraogo J.P."/>
            <person name="Overkamp K.M."/>
            <person name="Park H.-S."/>
            <person name="Perrone G."/>
            <person name="Piumi F."/>
            <person name="Punt P.J."/>
            <person name="Ram A.F."/>
            <person name="Ramon A."/>
            <person name="Rauscher S."/>
            <person name="Record E."/>
            <person name="Riano-Pachon D.M."/>
            <person name="Robert V."/>
            <person name="Roehrig J."/>
            <person name="Ruller R."/>
            <person name="Salamov A."/>
            <person name="Salih N.S."/>
            <person name="Samson R.A."/>
            <person name="Sandor E."/>
            <person name="Sanguinetti M."/>
            <person name="Schuetze T."/>
            <person name="Sepcic K."/>
            <person name="Shelest E."/>
            <person name="Sherlock G."/>
            <person name="Sophianopoulou V."/>
            <person name="Squina F.M."/>
            <person name="Sun H."/>
            <person name="Susca A."/>
            <person name="Todd R.B."/>
            <person name="Tsang A."/>
            <person name="Unkles S.E."/>
            <person name="van de Wiele N."/>
            <person name="van Rossen-Uffink D."/>
            <person name="Oliveira J.V."/>
            <person name="Vesth T.C."/>
            <person name="Visser J."/>
            <person name="Yu J.-H."/>
            <person name="Zhou M."/>
            <person name="Andersen M.R."/>
            <person name="Archer D.B."/>
            <person name="Baker S.E."/>
            <person name="Benoit I."/>
            <person name="Brakhage A.A."/>
            <person name="Braus G.H."/>
            <person name="Fischer R."/>
            <person name="Frisvad J.C."/>
            <person name="Goldman G.H."/>
            <person name="Houbraken J."/>
            <person name="Oakley B."/>
            <person name="Pocsi I."/>
            <person name="Scazzocchio C."/>
            <person name="Seiboth B."/>
            <person name="vanKuyk P.A."/>
            <person name="Wortman J."/>
            <person name="Dyer P.S."/>
            <person name="Grigoriev I.V."/>
        </authorList>
    </citation>
    <scope>NUCLEOTIDE SEQUENCE [LARGE SCALE GENOMIC DNA]</scope>
    <source>
        <strain evidence="3">CBS 506.65</strain>
    </source>
</reference>
<gene>
    <name evidence="2" type="ORF">ASPZODRAFT_15705</name>
</gene>
<keyword evidence="3" id="KW-1185">Reference proteome</keyword>
<keyword evidence="1" id="KW-0812">Transmembrane</keyword>
<feature type="transmembrane region" description="Helical" evidence="1">
    <location>
        <begin position="237"/>
        <end position="260"/>
    </location>
</feature>
<accession>A0A1L9SIH9</accession>
<feature type="transmembrane region" description="Helical" evidence="1">
    <location>
        <begin position="113"/>
        <end position="136"/>
    </location>
</feature>
<evidence type="ECO:0000313" key="2">
    <source>
        <dbReference type="EMBL" id="OJJ47019.1"/>
    </source>
</evidence>
<dbReference type="Proteomes" id="UP000184188">
    <property type="component" value="Unassembled WGS sequence"/>
</dbReference>
<keyword evidence="1" id="KW-1133">Transmembrane helix</keyword>
<feature type="transmembrane region" description="Helical" evidence="1">
    <location>
        <begin position="157"/>
        <end position="181"/>
    </location>
</feature>
<feature type="transmembrane region" description="Helical" evidence="1">
    <location>
        <begin position="272"/>
        <end position="293"/>
    </location>
</feature>
<evidence type="ECO:0000256" key="1">
    <source>
        <dbReference type="SAM" id="Phobius"/>
    </source>
</evidence>
<protein>
    <recommendedName>
        <fullName evidence="4">Integral membrane protein</fullName>
    </recommendedName>
</protein>
<feature type="transmembrane region" description="Helical" evidence="1">
    <location>
        <begin position="201"/>
        <end position="225"/>
    </location>
</feature>
<dbReference type="AlphaFoldDB" id="A0A1L9SIH9"/>
<dbReference type="OrthoDB" id="4504921at2759"/>
<keyword evidence="1" id="KW-0472">Membrane</keyword>
<feature type="transmembrane region" description="Helical" evidence="1">
    <location>
        <begin position="41"/>
        <end position="67"/>
    </location>
</feature>
<dbReference type="GeneID" id="34612758"/>
<dbReference type="RefSeq" id="XP_022581529.1">
    <property type="nucleotide sequence ID" value="XM_022726294.1"/>
</dbReference>
<name>A0A1L9SIH9_9EURO</name>
<evidence type="ECO:0008006" key="4">
    <source>
        <dbReference type="Google" id="ProtNLM"/>
    </source>
</evidence>
<dbReference type="EMBL" id="KV878341">
    <property type="protein sequence ID" value="OJJ47019.1"/>
    <property type="molecule type" value="Genomic_DNA"/>
</dbReference>
<feature type="transmembrane region" description="Helical" evidence="1">
    <location>
        <begin position="79"/>
        <end position="107"/>
    </location>
</feature>